<dbReference type="Pfam" id="PF01558">
    <property type="entry name" value="POR"/>
    <property type="match status" value="1"/>
</dbReference>
<dbReference type="STRING" id="520762.AN619_19000"/>
<dbReference type="PATRIC" id="fig|520762.4.peg.2105"/>
<dbReference type="InterPro" id="IPR011894">
    <property type="entry name" value="PorC_KorC"/>
</dbReference>
<evidence type="ECO:0000259" key="2">
    <source>
        <dbReference type="Pfam" id="PF01558"/>
    </source>
</evidence>
<dbReference type="InterPro" id="IPR002869">
    <property type="entry name" value="Pyrv_flavodox_OxRed_cen"/>
</dbReference>
<accession>A0A140L3E9</accession>
<dbReference type="NCBIfam" id="TIGR02175">
    <property type="entry name" value="PorC_KorC"/>
    <property type="match status" value="1"/>
</dbReference>
<evidence type="ECO:0000256" key="1">
    <source>
        <dbReference type="ARBA" id="ARBA00023002"/>
    </source>
</evidence>
<gene>
    <name evidence="3" type="primary">porC_2</name>
    <name evidence="3" type="ORF">AN619_19000</name>
</gene>
<protein>
    <submittedName>
        <fullName evidence="3">Pyruvate synthase subunit PorC</fullName>
        <ecNumber evidence="3">1.2.7.1</ecNumber>
    </submittedName>
</protein>
<dbReference type="EC" id="1.2.7.1" evidence="3"/>
<sequence length="180" mass="19044">MATQQVICAGFGGQGVMSMGQLLTYAGMLEGKNVSWLPSYGPEMRGGTANCSVIVSDSPVGSPIVTDATAAIVMNLPSLLKFEKDLVKDGILLINSSLIDKKASRNDIRAYYVPANEIANEIGNSKVANMVMLGAFIELTKTVEVDSVIAALKKVFGPSKEHLIPMNQEALERGAAAVRA</sequence>
<keyword evidence="3" id="KW-0670">Pyruvate</keyword>
<keyword evidence="1 3" id="KW-0560">Oxidoreductase</keyword>
<proteinExistence type="predicted"/>
<dbReference type="PANTHER" id="PTHR42730:SF1">
    <property type="entry name" value="2-OXOGLUTARATE SYNTHASE SUBUNIT KORC"/>
    <property type="match status" value="1"/>
</dbReference>
<organism evidence="3 4">
    <name type="scientific">Thermotalea metallivorans</name>
    <dbReference type="NCBI Taxonomy" id="520762"/>
    <lineage>
        <taxon>Bacteria</taxon>
        <taxon>Bacillati</taxon>
        <taxon>Bacillota</taxon>
        <taxon>Clostridia</taxon>
        <taxon>Peptostreptococcales</taxon>
        <taxon>Thermotaleaceae</taxon>
        <taxon>Thermotalea</taxon>
    </lineage>
</organism>
<dbReference type="InterPro" id="IPR019752">
    <property type="entry name" value="Pyrv/ketoisovalerate_OxRed_cat"/>
</dbReference>
<dbReference type="PANTHER" id="PTHR42730">
    <property type="entry name" value="2-OXOGLUTARATE SYNTHASE SUBUNIT KORC"/>
    <property type="match status" value="1"/>
</dbReference>
<comment type="caution">
    <text evidence="3">The sequence shown here is derived from an EMBL/GenBank/DDBJ whole genome shotgun (WGS) entry which is preliminary data.</text>
</comment>
<dbReference type="SUPFAM" id="SSF53323">
    <property type="entry name" value="Pyruvate-ferredoxin oxidoreductase, PFOR, domain III"/>
    <property type="match status" value="1"/>
</dbReference>
<dbReference type="Gene3D" id="3.40.920.10">
    <property type="entry name" value="Pyruvate-ferredoxin oxidoreductase, PFOR, domain III"/>
    <property type="match status" value="1"/>
</dbReference>
<dbReference type="EMBL" id="LOEE01000041">
    <property type="protein sequence ID" value="KXG75074.1"/>
    <property type="molecule type" value="Genomic_DNA"/>
</dbReference>
<dbReference type="Proteomes" id="UP000070456">
    <property type="component" value="Unassembled WGS sequence"/>
</dbReference>
<keyword evidence="4" id="KW-1185">Reference proteome</keyword>
<dbReference type="AlphaFoldDB" id="A0A140L3E9"/>
<name>A0A140L3E9_9FIRM</name>
<dbReference type="OrthoDB" id="9789125at2"/>
<dbReference type="GO" id="GO:0019164">
    <property type="term" value="F:pyruvate synthase activity"/>
    <property type="evidence" value="ECO:0007669"/>
    <property type="project" value="UniProtKB-EC"/>
</dbReference>
<feature type="domain" description="Pyruvate/ketoisovalerate oxidoreductase catalytic" evidence="2">
    <location>
        <begin position="12"/>
        <end position="175"/>
    </location>
</feature>
<dbReference type="InterPro" id="IPR052554">
    <property type="entry name" value="2-oxoglutarate_synth_KorC"/>
</dbReference>
<dbReference type="RefSeq" id="WP_068556455.1">
    <property type="nucleotide sequence ID" value="NZ_LOEE01000041.1"/>
</dbReference>
<evidence type="ECO:0000313" key="3">
    <source>
        <dbReference type="EMBL" id="KXG75074.1"/>
    </source>
</evidence>
<reference evidence="3 4" key="1">
    <citation type="submission" date="2015-12" db="EMBL/GenBank/DDBJ databases">
        <title>Draft genome sequence of the thermoanaerobe Thermotalea metallivorans, an isolate from the runoff channel of the Great Artesian Basin, Australia.</title>
        <authorList>
            <person name="Patel B.K."/>
        </authorList>
    </citation>
    <scope>NUCLEOTIDE SEQUENCE [LARGE SCALE GENOMIC DNA]</scope>
    <source>
        <strain evidence="3 4">B2-1</strain>
    </source>
</reference>
<evidence type="ECO:0000313" key="4">
    <source>
        <dbReference type="Proteomes" id="UP000070456"/>
    </source>
</evidence>